<feature type="compositionally biased region" description="Polar residues" evidence="1">
    <location>
        <begin position="285"/>
        <end position="302"/>
    </location>
</feature>
<organism evidence="2">
    <name type="scientific">bioreactor metagenome</name>
    <dbReference type="NCBI Taxonomy" id="1076179"/>
    <lineage>
        <taxon>unclassified sequences</taxon>
        <taxon>metagenomes</taxon>
        <taxon>ecological metagenomes</taxon>
    </lineage>
</organism>
<dbReference type="EMBL" id="VSSQ01003710">
    <property type="protein sequence ID" value="MPM21982.1"/>
    <property type="molecule type" value="Genomic_DNA"/>
</dbReference>
<dbReference type="AlphaFoldDB" id="A0A644Y0E4"/>
<evidence type="ECO:0000256" key="1">
    <source>
        <dbReference type="SAM" id="MobiDB-lite"/>
    </source>
</evidence>
<gene>
    <name evidence="2" type="ORF">SDC9_68432</name>
</gene>
<reference evidence="2" key="1">
    <citation type="submission" date="2019-08" db="EMBL/GenBank/DDBJ databases">
        <authorList>
            <person name="Kucharzyk K."/>
            <person name="Murdoch R.W."/>
            <person name="Higgins S."/>
            <person name="Loffler F."/>
        </authorList>
    </citation>
    <scope>NUCLEOTIDE SEQUENCE</scope>
</reference>
<feature type="region of interest" description="Disordered" evidence="1">
    <location>
        <begin position="236"/>
        <end position="308"/>
    </location>
</feature>
<feature type="compositionally biased region" description="Low complexity" evidence="1">
    <location>
        <begin position="266"/>
        <end position="277"/>
    </location>
</feature>
<name>A0A644Y0E4_9ZZZZ</name>
<evidence type="ECO:0000313" key="2">
    <source>
        <dbReference type="EMBL" id="MPM21982.1"/>
    </source>
</evidence>
<accession>A0A644Y0E4</accession>
<proteinExistence type="predicted"/>
<comment type="caution">
    <text evidence="2">The sequence shown here is derived from an EMBL/GenBank/DDBJ whole genome shotgun (WGS) entry which is preliminary data.</text>
</comment>
<sequence length="308" mass="32970">MSQSDIAVRAFDQPRDVRHRQPAEIGIFHHPDHRMQRGEGVRRHLGPRRRNRPQQRRLAGVGIADQPGVGDGFQFEFEPEFLAFAALFGLARSPVAAGGKTGVAAPALAAMRHHHFHAGGFHIRHQLAGVGIDHYGPDRHLDQNVGSLAPVHVLAFAVGSMLRGVMAVVAQIDQALLIDFGLKDHIATGAAVAAVGTAARHEFFPAETDAAVAAVSALDQNLRSIDKHFKTSTIKKGRNSYSESGPGNLVARFRPPGRNPRCGRQGSAYASAAAGTTLTVRADLRNSTTPSQSAKSVKSRPQPTFLPG</sequence>
<protein>
    <submittedName>
        <fullName evidence="2">Uncharacterized protein</fullName>
    </submittedName>
</protein>